<comment type="caution">
    <text evidence="5">The sequence shown here is derived from an EMBL/GenBank/DDBJ whole genome shotgun (WGS) entry which is preliminary data.</text>
</comment>
<gene>
    <name evidence="5" type="ORF">DI270_003180</name>
</gene>
<keyword evidence="6" id="KW-1185">Reference proteome</keyword>
<dbReference type="PANTHER" id="PTHR30620:SF123">
    <property type="entry name" value="BETA-XYLOSIDASE"/>
    <property type="match status" value="1"/>
</dbReference>
<dbReference type="InterPro" id="IPR013783">
    <property type="entry name" value="Ig-like_fold"/>
</dbReference>
<dbReference type="InterPro" id="IPR036962">
    <property type="entry name" value="Glyco_hydro_3_N_sf"/>
</dbReference>
<evidence type="ECO:0000256" key="3">
    <source>
        <dbReference type="RuleBase" id="RU361161"/>
    </source>
</evidence>
<dbReference type="Gene3D" id="3.40.50.1700">
    <property type="entry name" value="Glycoside hydrolase family 3 C-terminal domain"/>
    <property type="match status" value="1"/>
</dbReference>
<comment type="similarity">
    <text evidence="1 3">Belongs to the glycosyl hydrolase 3 family.</text>
</comment>
<dbReference type="InterPro" id="IPR001764">
    <property type="entry name" value="Glyco_hydro_3_N"/>
</dbReference>
<accession>A0ABX9LR53</accession>
<dbReference type="InterPro" id="IPR019800">
    <property type="entry name" value="Glyco_hydro_3_AS"/>
</dbReference>
<evidence type="ECO:0000256" key="1">
    <source>
        <dbReference type="ARBA" id="ARBA00005336"/>
    </source>
</evidence>
<dbReference type="InterPro" id="IPR051915">
    <property type="entry name" value="Cellulose_Degrad_GH3"/>
</dbReference>
<sequence length="799" mass="85555">MTAVSPEPAVTYTDPAAAVGERVTDLLARMTREEKLAQLGSAWAFSLMEGGRFSAERARAVLRHGLGHVTRVAGATSLRAEQVVRVTNEIQRFLVTETRLGIPAIVHEEVCSGLMAREATIFPQAIGVASTWEPELNRLLADAVRARMRAMGSHQGLSPVLDVVRDPRWGRTEETYGEDPYLVARMGVAFIRGLQGASLAEGVVATAKHFVGYGASEGGLNWAPAHLPPRLLREVYLHPFEAAVREAGLQSVMAGYHELDGIPCHANRELLGDVLRGEWGFAGTVVSDYFAVDDLHSYHHFAQDKRRAAALALTAGTDVELPATDAYAEALAGALDAGEISEGRLDEAVSRVLRHKFELGLFENPYVDEAAVTVAVNTERHREVALEVARRSLVLLKNDGVLPLRPGTGTVAIIGPNADSARHLLGDYSFAAHVESLLEARERKGLLGQTMTVPDDLKIEESTEGVPTVRDELTARLGDRVRYAHGCDVIDTSRDGFDEAVAAAAAADVAVLVLGDRSGLTTRATTGESRDRSSLELPGVQEDLVRAVVATGTPVVAVLVAGRPVGGDFLHEKCAAVLLAWLPGQTGAQAITEVLLGEVNPSGKLPISYPRTVGQIPVFYGHKVSGGRSHWHGDYVDSPASPRYRFGHGLGYAPFVIEQVALDRTEVIAGDSVAVEATVANVGDRAGEEVVQLYIRDPQATVTRPVLELKSFARVAAGPGQRTAVRFDLPTGQLGFYDRDMSYSVETGLIEVYVGFSSDIRTLAGTFTITGDSGRPKVRKAYSGTVTVGEPPQATTSPA</sequence>
<evidence type="ECO:0000313" key="6">
    <source>
        <dbReference type="Proteomes" id="UP000262538"/>
    </source>
</evidence>
<dbReference type="PROSITE" id="PS00775">
    <property type="entry name" value="GLYCOSYL_HYDROL_F3"/>
    <property type="match status" value="1"/>
</dbReference>
<name>A0ABX9LR53_9ACTN</name>
<dbReference type="PANTHER" id="PTHR30620">
    <property type="entry name" value="PERIPLASMIC BETA-GLUCOSIDASE-RELATED"/>
    <property type="match status" value="1"/>
</dbReference>
<dbReference type="PRINTS" id="PR00133">
    <property type="entry name" value="GLHYDRLASE3"/>
</dbReference>
<dbReference type="Pfam" id="PF14310">
    <property type="entry name" value="Fn3-like"/>
    <property type="match status" value="1"/>
</dbReference>
<dbReference type="Gene3D" id="3.20.20.300">
    <property type="entry name" value="Glycoside hydrolase, family 3, N-terminal domain"/>
    <property type="match status" value="1"/>
</dbReference>
<feature type="domain" description="Fibronectin type III-like" evidence="4">
    <location>
        <begin position="689"/>
        <end position="758"/>
    </location>
</feature>
<dbReference type="Proteomes" id="UP000262538">
    <property type="component" value="Unassembled WGS sequence"/>
</dbReference>
<dbReference type="Pfam" id="PF01915">
    <property type="entry name" value="Glyco_hydro_3_C"/>
    <property type="match status" value="1"/>
</dbReference>
<reference evidence="5 6" key="1">
    <citation type="submission" date="2018-08" db="EMBL/GenBank/DDBJ databases">
        <title>Microbispora. triticiradicis sp. nov., a novel actinomycete isolated from the root of wheat (Triticum aestivum L.)).</title>
        <authorList>
            <person name="Han C."/>
        </authorList>
    </citation>
    <scope>NUCLEOTIDE SEQUENCE [LARGE SCALE GENOMIC DNA]</scope>
    <source>
        <strain evidence="5 6">NEAU-HRDPA2-9</strain>
    </source>
</reference>
<evidence type="ECO:0000313" key="5">
    <source>
        <dbReference type="EMBL" id="RGA06492.1"/>
    </source>
</evidence>
<dbReference type="InterPro" id="IPR002772">
    <property type="entry name" value="Glyco_hydro_3_C"/>
</dbReference>
<dbReference type="Pfam" id="PF00933">
    <property type="entry name" value="Glyco_hydro_3"/>
    <property type="match status" value="1"/>
</dbReference>
<dbReference type="EMBL" id="QFZU02000014">
    <property type="protein sequence ID" value="RGA06492.1"/>
    <property type="molecule type" value="Genomic_DNA"/>
</dbReference>
<dbReference type="SUPFAM" id="SSF52279">
    <property type="entry name" value="Beta-D-glucan exohydrolase, C-terminal domain"/>
    <property type="match status" value="1"/>
</dbReference>
<proteinExistence type="inferred from homology"/>
<keyword evidence="2 3" id="KW-0378">Hydrolase</keyword>
<dbReference type="SUPFAM" id="SSF51445">
    <property type="entry name" value="(Trans)glycosidases"/>
    <property type="match status" value="1"/>
</dbReference>
<evidence type="ECO:0000256" key="2">
    <source>
        <dbReference type="ARBA" id="ARBA00022801"/>
    </source>
</evidence>
<dbReference type="SMART" id="SM01217">
    <property type="entry name" value="Fn3_like"/>
    <property type="match status" value="1"/>
</dbReference>
<dbReference type="Gene3D" id="2.60.40.10">
    <property type="entry name" value="Immunoglobulins"/>
    <property type="match status" value="1"/>
</dbReference>
<keyword evidence="3" id="KW-0326">Glycosidase</keyword>
<dbReference type="InterPro" id="IPR017853">
    <property type="entry name" value="GH"/>
</dbReference>
<dbReference type="InterPro" id="IPR026891">
    <property type="entry name" value="Fn3-like"/>
</dbReference>
<organism evidence="5 6">
    <name type="scientific">Microbispora triticiradicis</name>
    <dbReference type="NCBI Taxonomy" id="2200763"/>
    <lineage>
        <taxon>Bacteria</taxon>
        <taxon>Bacillati</taxon>
        <taxon>Actinomycetota</taxon>
        <taxon>Actinomycetes</taxon>
        <taxon>Streptosporangiales</taxon>
        <taxon>Streptosporangiaceae</taxon>
        <taxon>Microbispora</taxon>
    </lineage>
</organism>
<dbReference type="InterPro" id="IPR036881">
    <property type="entry name" value="Glyco_hydro_3_C_sf"/>
</dbReference>
<protein>
    <submittedName>
        <fullName evidence="5">Beta-glucosidase</fullName>
    </submittedName>
</protein>
<evidence type="ECO:0000259" key="4">
    <source>
        <dbReference type="SMART" id="SM01217"/>
    </source>
</evidence>